<reference evidence="1 2" key="1">
    <citation type="submission" date="2019-02" db="EMBL/GenBank/DDBJ databases">
        <title>Genome sequencing of the rare red list fungi Dentipellis fragilis.</title>
        <authorList>
            <person name="Buettner E."/>
            <person name="Kellner H."/>
        </authorList>
    </citation>
    <scope>NUCLEOTIDE SEQUENCE [LARGE SCALE GENOMIC DNA]</scope>
    <source>
        <strain evidence="1 2">DSM 105465</strain>
    </source>
</reference>
<evidence type="ECO:0008006" key="3">
    <source>
        <dbReference type="Google" id="ProtNLM"/>
    </source>
</evidence>
<proteinExistence type="predicted"/>
<dbReference type="AlphaFoldDB" id="A0A4Y9YSM0"/>
<sequence>MIITLFPHIDDDCIATILSLLDKPTLAILGRVSQAGAIYCRPWLVRDINLSTSEHFASLDICRFILRHDLGHHIIFLSILPPSIPVWRRAGLFDVLDWSTIGRSMMDPRLQCLFSHEPRLPRALKGMTHLQLFDLGNIGRTDIHWLSQHLFGGLRYLRLTLVNLATSEELLSIILQNRRTLVELAITNSCKPIMRLTIRPEKKACPHVQKVAFFNIEVPVDDFARIFPNVQHVSARMETVPLLALTPQESPPHSGTQTHDIPQTGHFREVSSVDGPFLITTLVPSSQLRRLSIIQPINSSGMLLGLLQVMKRAPLTSVSLCITARLYPDETSPPFSNQWTISLNSLFAMLASSIPHAQYLNLKLESDIRADTSLGGHLTELLLPTPCGFLAALKNLKFISFLVTESQVNGAEVVDTKPKLPRVSNGLFRALPSVQYVVLRTWGWYGLQPYNTAAYQRRRSSTVPKLSSPGKGVHEGVDISEEEARAARRRYEWEGTDISPWKIDAEQDL</sequence>
<gene>
    <name evidence="1" type="ORF">EVG20_g5861</name>
</gene>
<keyword evidence="2" id="KW-1185">Reference proteome</keyword>
<comment type="caution">
    <text evidence="1">The sequence shown here is derived from an EMBL/GenBank/DDBJ whole genome shotgun (WGS) entry which is preliminary data.</text>
</comment>
<accession>A0A4Y9YSM0</accession>
<evidence type="ECO:0000313" key="2">
    <source>
        <dbReference type="Proteomes" id="UP000298327"/>
    </source>
</evidence>
<dbReference type="Proteomes" id="UP000298327">
    <property type="component" value="Unassembled WGS sequence"/>
</dbReference>
<name>A0A4Y9YSM0_9AGAM</name>
<evidence type="ECO:0000313" key="1">
    <source>
        <dbReference type="EMBL" id="TFY64697.1"/>
    </source>
</evidence>
<dbReference type="OrthoDB" id="2780918at2759"/>
<protein>
    <recommendedName>
        <fullName evidence="3">F-box domain-containing protein</fullName>
    </recommendedName>
</protein>
<organism evidence="1 2">
    <name type="scientific">Dentipellis fragilis</name>
    <dbReference type="NCBI Taxonomy" id="205917"/>
    <lineage>
        <taxon>Eukaryota</taxon>
        <taxon>Fungi</taxon>
        <taxon>Dikarya</taxon>
        <taxon>Basidiomycota</taxon>
        <taxon>Agaricomycotina</taxon>
        <taxon>Agaricomycetes</taxon>
        <taxon>Russulales</taxon>
        <taxon>Hericiaceae</taxon>
        <taxon>Dentipellis</taxon>
    </lineage>
</organism>
<dbReference type="EMBL" id="SEOQ01000364">
    <property type="protein sequence ID" value="TFY64697.1"/>
    <property type="molecule type" value="Genomic_DNA"/>
</dbReference>